<sequence length="113" mass="12510">MEKKEVETQPTSAASNCFFQGCSVFSSTHFYTKSDQLPGSRPNLWSEQLMFVSPSWAVDLCMYSRGTMGLLAASLIVAVYAWSISLGGSPCLSRLCSCAILFSFWDDRLNSAW</sequence>
<keyword evidence="1" id="KW-0812">Transmembrane</keyword>
<name>A0ABV0ZJZ8_9TELE</name>
<keyword evidence="1" id="KW-1133">Transmembrane helix</keyword>
<dbReference type="Proteomes" id="UP001469553">
    <property type="component" value="Unassembled WGS sequence"/>
</dbReference>
<keyword evidence="3" id="KW-1185">Reference proteome</keyword>
<gene>
    <name evidence="2" type="ORF">AMECASPLE_009596</name>
</gene>
<evidence type="ECO:0000256" key="1">
    <source>
        <dbReference type="SAM" id="Phobius"/>
    </source>
</evidence>
<dbReference type="EMBL" id="JAHRIP010066372">
    <property type="protein sequence ID" value="MEQ2306569.1"/>
    <property type="molecule type" value="Genomic_DNA"/>
</dbReference>
<evidence type="ECO:0000313" key="3">
    <source>
        <dbReference type="Proteomes" id="UP001469553"/>
    </source>
</evidence>
<organism evidence="2 3">
    <name type="scientific">Ameca splendens</name>
    <dbReference type="NCBI Taxonomy" id="208324"/>
    <lineage>
        <taxon>Eukaryota</taxon>
        <taxon>Metazoa</taxon>
        <taxon>Chordata</taxon>
        <taxon>Craniata</taxon>
        <taxon>Vertebrata</taxon>
        <taxon>Euteleostomi</taxon>
        <taxon>Actinopterygii</taxon>
        <taxon>Neopterygii</taxon>
        <taxon>Teleostei</taxon>
        <taxon>Neoteleostei</taxon>
        <taxon>Acanthomorphata</taxon>
        <taxon>Ovalentaria</taxon>
        <taxon>Atherinomorphae</taxon>
        <taxon>Cyprinodontiformes</taxon>
        <taxon>Goodeidae</taxon>
        <taxon>Ameca</taxon>
    </lineage>
</organism>
<accession>A0ABV0ZJZ8</accession>
<dbReference type="PROSITE" id="PS51257">
    <property type="entry name" value="PROKAR_LIPOPROTEIN"/>
    <property type="match status" value="1"/>
</dbReference>
<proteinExistence type="predicted"/>
<reference evidence="2 3" key="1">
    <citation type="submission" date="2021-06" db="EMBL/GenBank/DDBJ databases">
        <authorList>
            <person name="Palmer J.M."/>
        </authorList>
    </citation>
    <scope>NUCLEOTIDE SEQUENCE [LARGE SCALE GENOMIC DNA]</scope>
    <source>
        <strain evidence="2 3">AS_MEX2019</strain>
        <tissue evidence="2">Muscle</tissue>
    </source>
</reference>
<evidence type="ECO:0000313" key="2">
    <source>
        <dbReference type="EMBL" id="MEQ2306569.1"/>
    </source>
</evidence>
<protein>
    <submittedName>
        <fullName evidence="2">Uncharacterized protein</fullName>
    </submittedName>
</protein>
<keyword evidence="1" id="KW-0472">Membrane</keyword>
<comment type="caution">
    <text evidence="2">The sequence shown here is derived from an EMBL/GenBank/DDBJ whole genome shotgun (WGS) entry which is preliminary data.</text>
</comment>
<feature type="transmembrane region" description="Helical" evidence="1">
    <location>
        <begin position="70"/>
        <end position="88"/>
    </location>
</feature>